<comment type="similarity">
    <text evidence="1">Belongs to the glycosyl hydrolase 13 family.</text>
</comment>
<dbReference type="InterPro" id="IPR045857">
    <property type="entry name" value="O16G_dom_2"/>
</dbReference>
<dbReference type="Pfam" id="PF00128">
    <property type="entry name" value="Alpha-amylase"/>
    <property type="match status" value="1"/>
</dbReference>
<organism evidence="4 5">
    <name type="scientific">Nocardia uniformis</name>
    <dbReference type="NCBI Taxonomy" id="53432"/>
    <lineage>
        <taxon>Bacteria</taxon>
        <taxon>Bacillati</taxon>
        <taxon>Actinomycetota</taxon>
        <taxon>Actinomycetes</taxon>
        <taxon>Mycobacteriales</taxon>
        <taxon>Nocardiaceae</taxon>
        <taxon>Nocardia</taxon>
    </lineage>
</organism>
<dbReference type="Proteomes" id="UP000586827">
    <property type="component" value="Unassembled WGS sequence"/>
</dbReference>
<dbReference type="Gene3D" id="3.20.20.80">
    <property type="entry name" value="Glycosidases"/>
    <property type="match status" value="1"/>
</dbReference>
<dbReference type="InterPro" id="IPR006047">
    <property type="entry name" value="GH13_cat_dom"/>
</dbReference>
<evidence type="ECO:0000313" key="4">
    <source>
        <dbReference type="EMBL" id="NNH74362.1"/>
    </source>
</evidence>
<dbReference type="AlphaFoldDB" id="A0A849C6X2"/>
<evidence type="ECO:0000259" key="3">
    <source>
        <dbReference type="SMART" id="SM00642"/>
    </source>
</evidence>
<reference evidence="4 5" key="1">
    <citation type="submission" date="2020-05" db="EMBL/GenBank/DDBJ databases">
        <title>MicrobeNet Type strains.</title>
        <authorList>
            <person name="Nicholson A.C."/>
        </authorList>
    </citation>
    <scope>NUCLEOTIDE SEQUENCE [LARGE SCALE GENOMIC DNA]</scope>
    <source>
        <strain evidence="4 5">JCM 3224</strain>
    </source>
</reference>
<dbReference type="GO" id="GO:0009313">
    <property type="term" value="P:oligosaccharide catabolic process"/>
    <property type="evidence" value="ECO:0007669"/>
    <property type="project" value="TreeGrafter"/>
</dbReference>
<accession>A0A849C6X2</accession>
<dbReference type="EMBL" id="JABELX010000013">
    <property type="protein sequence ID" value="NNH74362.1"/>
    <property type="molecule type" value="Genomic_DNA"/>
</dbReference>
<dbReference type="SUPFAM" id="SSF51445">
    <property type="entry name" value="(Trans)glycosidases"/>
    <property type="match status" value="1"/>
</dbReference>
<comment type="caution">
    <text evidence="4">The sequence shown here is derived from an EMBL/GenBank/DDBJ whole genome shotgun (WGS) entry which is preliminary data.</text>
</comment>
<evidence type="ECO:0000256" key="2">
    <source>
        <dbReference type="ARBA" id="ARBA00023180"/>
    </source>
</evidence>
<name>A0A849C6X2_9NOCA</name>
<feature type="domain" description="Glycosyl hydrolase family 13 catalytic" evidence="3">
    <location>
        <begin position="38"/>
        <end position="424"/>
    </location>
</feature>
<dbReference type="Gene3D" id="3.90.400.10">
    <property type="entry name" value="Oligo-1,6-glucosidase, Domain 2"/>
    <property type="match status" value="1"/>
</dbReference>
<dbReference type="RefSeq" id="WP_084521712.1">
    <property type="nucleotide sequence ID" value="NZ_JABELX010000013.1"/>
</dbReference>
<dbReference type="CDD" id="cd11332">
    <property type="entry name" value="AmyAc_OligoGlu_TS"/>
    <property type="match status" value="1"/>
</dbReference>
<keyword evidence="5" id="KW-1185">Reference proteome</keyword>
<dbReference type="PANTHER" id="PTHR10357">
    <property type="entry name" value="ALPHA-AMYLASE FAMILY MEMBER"/>
    <property type="match status" value="1"/>
</dbReference>
<evidence type="ECO:0000313" key="5">
    <source>
        <dbReference type="Proteomes" id="UP000586827"/>
    </source>
</evidence>
<dbReference type="InterPro" id="IPR017853">
    <property type="entry name" value="GH"/>
</dbReference>
<sequence length="545" mass="59940">MPARVGLLWHTTAVEDISAEPGAAIAQAPWWQSAVFYQVYPRSFADSNGDGVGDLGGLREKLGYLELLGVDALWICPVMRSPMADGGYDVADPRDIDPLFGGLAALDAVIEEAHLRSMRVTMDLVPNHTSDQHAWFRAALAAGPGSPERNRYIFRDGRGPDGAVPPNNWPSVFGGPAWTRVIEANGRPGQWFLHIFAPEQPDLNWENPEVAADFEQTMRFWLDRGVDGFRIDVAHGMAKPEGLPDMSNVDTRMLVHDDSDPRFNNPAVHEIHRRLRKVMDEYPHAVSIGEVWVNDNIRFGEYVRPDELHLAFNFRLAETPFAADEIRAAVDNSLAAVVGVEATPTWTLSNHDIEREVTRYGGGGLGQARARAMMMFELALPGAVFVYNGAELGLPNVDDLPEAVLRDPAWERSGHTVRGRDGCRVPLPWEDTAPPFGFSTGRPWLPLPPRWAGLTVESQLERLDSMLSLYRMAIELRAGRPEFAGPGLEWYGSPPGCLAFRRDGGLVCVLNGTDAPITLPAGEVLLASAPISARKLPANSTVWLV</sequence>
<keyword evidence="4" id="KW-0378">Hydrolase</keyword>
<dbReference type="PANTHER" id="PTHR10357:SF179">
    <property type="entry name" value="NEUTRAL AND BASIC AMINO ACID TRANSPORT PROTEIN RBAT"/>
    <property type="match status" value="1"/>
</dbReference>
<keyword evidence="2" id="KW-0325">Glycoprotein</keyword>
<gene>
    <name evidence="4" type="ORF">HLB23_31700</name>
</gene>
<protein>
    <submittedName>
        <fullName evidence="4">Glycoside hydrolase family 13 protein</fullName>
    </submittedName>
</protein>
<dbReference type="GO" id="GO:0004556">
    <property type="term" value="F:alpha-amylase activity"/>
    <property type="evidence" value="ECO:0007669"/>
    <property type="project" value="TreeGrafter"/>
</dbReference>
<dbReference type="SMART" id="SM00642">
    <property type="entry name" value="Aamy"/>
    <property type="match status" value="1"/>
</dbReference>
<dbReference type="GO" id="GO:0016853">
    <property type="term" value="F:isomerase activity"/>
    <property type="evidence" value="ECO:0007669"/>
    <property type="project" value="UniProtKB-KW"/>
</dbReference>
<evidence type="ECO:0000256" key="1">
    <source>
        <dbReference type="ARBA" id="ARBA00008061"/>
    </source>
</evidence>
<proteinExistence type="inferred from homology"/>
<dbReference type="FunFam" id="3.90.400.10:FF:000001">
    <property type="entry name" value="Maltase A3, isoform A"/>
    <property type="match status" value="1"/>
</dbReference>